<organism evidence="2 3">
    <name type="scientific">Octadecabacter ascidiaceicola</name>
    <dbReference type="NCBI Taxonomy" id="1655543"/>
    <lineage>
        <taxon>Bacteria</taxon>
        <taxon>Pseudomonadati</taxon>
        <taxon>Pseudomonadota</taxon>
        <taxon>Alphaproteobacteria</taxon>
        <taxon>Rhodobacterales</taxon>
        <taxon>Roseobacteraceae</taxon>
        <taxon>Octadecabacter</taxon>
    </lineage>
</organism>
<accession>A0A238K376</accession>
<evidence type="ECO:0000313" key="3">
    <source>
        <dbReference type="Proteomes" id="UP000203464"/>
    </source>
</evidence>
<protein>
    <recommendedName>
        <fullName evidence="4">Lipid A deacylase LpxR family protein</fullName>
    </recommendedName>
</protein>
<feature type="signal peptide" evidence="1">
    <location>
        <begin position="1"/>
        <end position="32"/>
    </location>
</feature>
<sequence length="321" mass="34742">MGGLLSYCLRNNLKLGKTMRLIGILCASLVTAAPAAAQERETLGYGRIFSNDFFGDNEDRWRSGSYAFSIVRGPDWQNRAPSAPGALLEYRLRTEIIAPSELNGAGSNDRAYVGTLSAGVHTHFTRGGADVSLGVDVVAVGPQTGVADMQDWFHDVVSAPNISNSVIANQVDNAFYPTALAEISYPVSLSETTTLRPFVEAQYGVENFVRVGADILIGGNLKNDLWLRDSPTGQLYTGVESERAGTGFVLGADYAVVDDSAYFPASFGTVAEDERFRARAGVHWRLGDSLSYFYGVTYLSEEYVGQPEGQLVGSLKLNFNF</sequence>
<reference evidence="3" key="1">
    <citation type="submission" date="2017-05" db="EMBL/GenBank/DDBJ databases">
        <authorList>
            <person name="Rodrigo-Torres L."/>
            <person name="Arahal R. D."/>
            <person name="Lucena T."/>
        </authorList>
    </citation>
    <scope>NUCLEOTIDE SEQUENCE [LARGE SCALE GENOMIC DNA]</scope>
    <source>
        <strain evidence="3">CECT 8868</strain>
    </source>
</reference>
<dbReference type="Pfam" id="PF09982">
    <property type="entry name" value="LpxR"/>
    <property type="match status" value="1"/>
</dbReference>
<keyword evidence="1" id="KW-0732">Signal</keyword>
<gene>
    <name evidence="2" type="ORF">OCA8868_01131</name>
</gene>
<evidence type="ECO:0000256" key="1">
    <source>
        <dbReference type="SAM" id="SignalP"/>
    </source>
</evidence>
<dbReference type="AlphaFoldDB" id="A0A238K376"/>
<evidence type="ECO:0000313" key="2">
    <source>
        <dbReference type="EMBL" id="SMX36844.1"/>
    </source>
</evidence>
<dbReference type="Proteomes" id="UP000203464">
    <property type="component" value="Unassembled WGS sequence"/>
</dbReference>
<keyword evidence="3" id="KW-1185">Reference proteome</keyword>
<dbReference type="InterPro" id="IPR018707">
    <property type="entry name" value="LpxR"/>
</dbReference>
<dbReference type="InterPro" id="IPR037107">
    <property type="entry name" value="Put_OMP_sf"/>
</dbReference>
<dbReference type="Gene3D" id="2.40.128.140">
    <property type="entry name" value="Outer membrane protein"/>
    <property type="match status" value="1"/>
</dbReference>
<feature type="chain" id="PRO_5012647145" description="Lipid A deacylase LpxR family protein" evidence="1">
    <location>
        <begin position="33"/>
        <end position="321"/>
    </location>
</feature>
<evidence type="ECO:0008006" key="4">
    <source>
        <dbReference type="Google" id="ProtNLM"/>
    </source>
</evidence>
<dbReference type="EMBL" id="FXYD01000002">
    <property type="protein sequence ID" value="SMX36844.1"/>
    <property type="molecule type" value="Genomic_DNA"/>
</dbReference>
<name>A0A238K376_9RHOB</name>
<proteinExistence type="predicted"/>